<evidence type="ECO:0000256" key="3">
    <source>
        <dbReference type="ARBA" id="ARBA00022840"/>
    </source>
</evidence>
<comment type="caution">
    <text evidence="8">The sequence shown here is derived from an EMBL/GenBank/DDBJ whole genome shotgun (WGS) entry which is preliminary data.</text>
</comment>
<keyword evidence="9" id="KW-1185">Reference proteome</keyword>
<dbReference type="EMBL" id="JAHLQI010000001">
    <property type="protein sequence ID" value="MBU5489415.1"/>
    <property type="molecule type" value="Genomic_DNA"/>
</dbReference>
<name>A0ABS6ERD4_9FIRM</name>
<proteinExistence type="inferred from homology"/>
<comment type="similarity">
    <text evidence="5">Belongs to the RecN family.</text>
</comment>
<feature type="coiled-coil region" evidence="6">
    <location>
        <begin position="331"/>
        <end position="376"/>
    </location>
</feature>
<evidence type="ECO:0000256" key="2">
    <source>
        <dbReference type="ARBA" id="ARBA00022763"/>
    </source>
</evidence>
<keyword evidence="3" id="KW-0067">ATP-binding</keyword>
<reference evidence="8 9" key="1">
    <citation type="submission" date="2021-06" db="EMBL/GenBank/DDBJ databases">
        <authorList>
            <person name="Sun Q."/>
            <person name="Li D."/>
        </authorList>
    </citation>
    <scope>NUCLEOTIDE SEQUENCE [LARGE SCALE GENOMIC DNA]</scope>
    <source>
        <strain evidence="8 9">MSJd-7</strain>
    </source>
</reference>
<organism evidence="8 9">
    <name type="scientific">Butyricicoccus intestinisimiae</name>
    <dbReference type="NCBI Taxonomy" id="2841509"/>
    <lineage>
        <taxon>Bacteria</taxon>
        <taxon>Bacillati</taxon>
        <taxon>Bacillota</taxon>
        <taxon>Clostridia</taxon>
        <taxon>Eubacteriales</taxon>
        <taxon>Butyricicoccaceae</taxon>
        <taxon>Butyricicoccus</taxon>
    </lineage>
</organism>
<protein>
    <recommendedName>
        <fullName evidence="5">DNA repair protein RecN</fullName>
    </recommendedName>
    <alternativeName>
        <fullName evidence="5">Recombination protein N</fullName>
    </alternativeName>
</protein>
<evidence type="ECO:0000256" key="1">
    <source>
        <dbReference type="ARBA" id="ARBA00022741"/>
    </source>
</evidence>
<dbReference type="InterPro" id="IPR003395">
    <property type="entry name" value="RecF/RecN/SMC_N"/>
</dbReference>
<keyword evidence="2 5" id="KW-0227">DNA damage</keyword>
<keyword evidence="1" id="KW-0547">Nucleotide-binding</keyword>
<dbReference type="SMART" id="SM00382">
    <property type="entry name" value="AAA"/>
    <property type="match status" value="1"/>
</dbReference>
<comment type="function">
    <text evidence="5">May be involved in recombinational repair of damaged DNA.</text>
</comment>
<keyword evidence="6" id="KW-0175">Coiled coil</keyword>
<dbReference type="NCBIfam" id="TIGR00634">
    <property type="entry name" value="recN"/>
    <property type="match status" value="1"/>
</dbReference>
<evidence type="ECO:0000313" key="9">
    <source>
        <dbReference type="Proteomes" id="UP000783588"/>
    </source>
</evidence>
<dbReference type="Pfam" id="PF02463">
    <property type="entry name" value="SMC_N"/>
    <property type="match status" value="1"/>
</dbReference>
<dbReference type="CDD" id="cd03241">
    <property type="entry name" value="ABC_RecN"/>
    <property type="match status" value="2"/>
</dbReference>
<evidence type="ECO:0000256" key="5">
    <source>
        <dbReference type="PIRNR" id="PIRNR003128"/>
    </source>
</evidence>
<dbReference type="InterPro" id="IPR004604">
    <property type="entry name" value="DNA_recomb/repair_RecN"/>
</dbReference>
<evidence type="ECO:0000259" key="7">
    <source>
        <dbReference type="SMART" id="SM00382"/>
    </source>
</evidence>
<evidence type="ECO:0000256" key="6">
    <source>
        <dbReference type="SAM" id="Coils"/>
    </source>
</evidence>
<feature type="coiled-coil region" evidence="6">
    <location>
        <begin position="251"/>
        <end position="285"/>
    </location>
</feature>
<dbReference type="PANTHER" id="PTHR11059:SF0">
    <property type="entry name" value="DNA REPAIR PROTEIN RECN"/>
    <property type="match status" value="1"/>
</dbReference>
<dbReference type="RefSeq" id="WP_216469011.1">
    <property type="nucleotide sequence ID" value="NZ_JAHLQI010000001.1"/>
</dbReference>
<dbReference type="InterPro" id="IPR003593">
    <property type="entry name" value="AAA+_ATPase"/>
</dbReference>
<feature type="domain" description="AAA+ ATPase" evidence="7">
    <location>
        <begin position="21"/>
        <end position="510"/>
    </location>
</feature>
<dbReference type="PANTHER" id="PTHR11059">
    <property type="entry name" value="DNA REPAIR PROTEIN RECN"/>
    <property type="match status" value="1"/>
</dbReference>
<dbReference type="Proteomes" id="UP000783588">
    <property type="component" value="Unassembled WGS sequence"/>
</dbReference>
<evidence type="ECO:0000313" key="8">
    <source>
        <dbReference type="EMBL" id="MBU5489415.1"/>
    </source>
</evidence>
<evidence type="ECO:0000256" key="4">
    <source>
        <dbReference type="ARBA" id="ARBA00023204"/>
    </source>
</evidence>
<dbReference type="PIRSF" id="PIRSF003128">
    <property type="entry name" value="RecN"/>
    <property type="match status" value="1"/>
</dbReference>
<dbReference type="NCBIfam" id="NF008121">
    <property type="entry name" value="PRK10869.1"/>
    <property type="match status" value="1"/>
</dbReference>
<sequence>MLSLLHIENIAIIEQADIVLQPGFTVLTGETGAGKSIIIDSIGAILGQRTSRELIRSGAKKGFVSAVFEDIPAALKRQLEELGLDTEDDGTVRIQRELSAEGRSVCRVNMRPVSASVLKTLSPYLINIHGQHDGQKLMQEEYHIDFLDSFFEAETLLEQFRPMYAELHTLRSKIRELEKSGQQREQRIDMLRYQIDEIEAAQLQPGEEEMLTERRQFFENAGQLAYSLQAASKLLSGGEEDDGAMDLLSRAADELADVAALSQDLNNLSQKAEEARYQVEDLAASVAMLAADVDFSPKERDAVEERLDVIYRLRRKYGATIEEVLSYHDKASKELGELENADDRKDEMMEEYHRTLTRAREIASELSKRRRQAAEELETKIVAQLKDLDMPKVRISIQVSSQTKLNPHGMDEVRFLISTNPGEPVKPLSKIASGGELSRIMLAIKNVLTQTEDVGTLIFDEIDTGVSGRAAQKIALKLGEISRRKQTLCVTHLPQLAAMGDHHLLIKKSLSEEYTFTDVFSLTEEERVSELARMLSGDAITELSMQNAAELLERAAANKKK</sequence>
<accession>A0ABS6ERD4</accession>
<keyword evidence="4 5" id="KW-0234">DNA repair</keyword>
<gene>
    <name evidence="8" type="primary">recN</name>
    <name evidence="8" type="ORF">KQI75_02030</name>
</gene>